<dbReference type="AlphaFoldDB" id="A0A6M3ZGC5"/>
<evidence type="ECO:0000256" key="4">
    <source>
        <dbReference type="ARBA" id="ARBA00023136"/>
    </source>
</evidence>
<proteinExistence type="predicted"/>
<dbReference type="RefSeq" id="WP_004399099.1">
    <property type="nucleotide sequence ID" value="NC_000964.3"/>
</dbReference>
<evidence type="ECO:0000256" key="3">
    <source>
        <dbReference type="ARBA" id="ARBA00022989"/>
    </source>
</evidence>
<sequence>MFENIDKGTIVRTLLLAIALLNQIMVMLGKAAFIINEEDINHLYDCLYTIFTIVFTTSTTTAAWFKNNYITAKGKKQKQVLKKENLFK</sequence>
<dbReference type="OrthoDB" id="2405362at2"/>
<comment type="subcellular location">
    <subcellularLocation>
        <location evidence="1">Membrane</location>
    </subcellularLocation>
</comment>
<protein>
    <submittedName>
        <fullName evidence="6">Phage holin</fullName>
    </submittedName>
</protein>
<keyword evidence="3 5" id="KW-1133">Transmembrane helix</keyword>
<dbReference type="NCBIfam" id="TIGR01592">
    <property type="entry name" value="holin_SPP1"/>
    <property type="match status" value="1"/>
</dbReference>
<gene>
    <name evidence="6" type="ORF">HIR78_12930</name>
</gene>
<evidence type="ECO:0000256" key="1">
    <source>
        <dbReference type="ARBA" id="ARBA00004370"/>
    </source>
</evidence>
<dbReference type="GO" id="GO:0016020">
    <property type="term" value="C:membrane"/>
    <property type="evidence" value="ECO:0007669"/>
    <property type="project" value="UniProtKB-SubCell"/>
</dbReference>
<evidence type="ECO:0000256" key="2">
    <source>
        <dbReference type="ARBA" id="ARBA00022692"/>
    </source>
</evidence>
<organism evidence="6">
    <name type="scientific">Bacillus subtilis (strain 168)</name>
    <dbReference type="NCBI Taxonomy" id="224308"/>
    <lineage>
        <taxon>Bacteria</taxon>
        <taxon>Bacillati</taxon>
        <taxon>Bacillota</taxon>
        <taxon>Bacilli</taxon>
        <taxon>Bacillales</taxon>
        <taxon>Bacillaceae</taxon>
        <taxon>Bacillus</taxon>
    </lineage>
</organism>
<dbReference type="InterPro" id="IPR006479">
    <property type="entry name" value="Holin"/>
</dbReference>
<accession>A0A6M3ZGC5</accession>
<keyword evidence="4 5" id="KW-0472">Membrane</keyword>
<name>A0A6M3ZGC5_BACSU</name>
<reference evidence="6" key="1">
    <citation type="submission" date="2020-04" db="EMBL/GenBank/DDBJ databases">
        <title>Phage recombination drives evolution of spore-forming Bacilli.</title>
        <authorList>
            <person name="Dragos A."/>
            <person name="Kovacs A.T."/>
        </authorList>
    </citation>
    <scope>NUCLEOTIDE SEQUENCE</scope>
    <source>
        <strain evidence="6">168</strain>
    </source>
</reference>
<feature type="transmembrane region" description="Helical" evidence="5">
    <location>
        <begin position="12"/>
        <end position="35"/>
    </location>
</feature>
<evidence type="ECO:0000256" key="5">
    <source>
        <dbReference type="SAM" id="Phobius"/>
    </source>
</evidence>
<dbReference type="Pfam" id="PF04688">
    <property type="entry name" value="Holin_SPP1"/>
    <property type="match status" value="1"/>
</dbReference>
<evidence type="ECO:0000313" key="6">
    <source>
        <dbReference type="EMBL" id="QJP88870.1"/>
    </source>
</evidence>
<feature type="transmembrane region" description="Helical" evidence="5">
    <location>
        <begin position="47"/>
        <end position="65"/>
    </location>
</feature>
<dbReference type="KEGG" id="bsu:BSU21430"/>
<dbReference type="EMBL" id="CP052842">
    <property type="protein sequence ID" value="QJP88870.1"/>
    <property type="molecule type" value="Genomic_DNA"/>
</dbReference>
<keyword evidence="2 5" id="KW-0812">Transmembrane</keyword>